<dbReference type="Proteomes" id="UP000253594">
    <property type="component" value="Unassembled WGS sequence"/>
</dbReference>
<comment type="caution">
    <text evidence="2">The sequence shown here is derived from an EMBL/GenBank/DDBJ whole genome shotgun (WGS) entry which is preliminary data.</text>
</comment>
<evidence type="ECO:0000259" key="1">
    <source>
        <dbReference type="Pfam" id="PF12697"/>
    </source>
</evidence>
<dbReference type="Gene3D" id="3.40.50.1820">
    <property type="entry name" value="alpha/beta hydrolase"/>
    <property type="match status" value="1"/>
</dbReference>
<reference evidence="2 3" key="1">
    <citation type="submission" date="2018-07" db="EMBL/GenBank/DDBJ databases">
        <title>Mechanisms of high-level aminoglycoside resistance among Gram-negative pathogens in Brazil.</title>
        <authorList>
            <person name="Ballaben A.S."/>
            <person name="Darini A.L.C."/>
            <person name="Doi Y."/>
        </authorList>
    </citation>
    <scope>NUCLEOTIDE SEQUENCE [LARGE SCALE GENOMIC DNA]</scope>
    <source>
        <strain evidence="2 3">B2-305</strain>
    </source>
</reference>
<feature type="domain" description="AB hydrolase-1" evidence="1">
    <location>
        <begin position="1"/>
        <end position="164"/>
    </location>
</feature>
<dbReference type="InterPro" id="IPR000073">
    <property type="entry name" value="AB_hydrolase_1"/>
</dbReference>
<gene>
    <name evidence="2" type="ORF">DT376_18685</name>
</gene>
<dbReference type="GO" id="GO:0016787">
    <property type="term" value="F:hydrolase activity"/>
    <property type="evidence" value="ECO:0007669"/>
    <property type="project" value="UniProtKB-KW"/>
</dbReference>
<evidence type="ECO:0000313" key="3">
    <source>
        <dbReference type="Proteomes" id="UP000253594"/>
    </source>
</evidence>
<dbReference type="PANTHER" id="PTHR43689">
    <property type="entry name" value="HYDROLASE"/>
    <property type="match status" value="1"/>
</dbReference>
<dbReference type="InterPro" id="IPR029058">
    <property type="entry name" value="AB_hydrolase_fold"/>
</dbReference>
<accession>A0A367M8Y4</accession>
<dbReference type="AlphaFoldDB" id="A0A367M8Y4"/>
<dbReference type="SUPFAM" id="SSF53474">
    <property type="entry name" value="alpha/beta-Hydrolases"/>
    <property type="match status" value="1"/>
</dbReference>
<dbReference type="EMBL" id="QORE01000635">
    <property type="protein sequence ID" value="RCI73373.1"/>
    <property type="molecule type" value="Genomic_DNA"/>
</dbReference>
<evidence type="ECO:0000313" key="2">
    <source>
        <dbReference type="EMBL" id="RCI73373.1"/>
    </source>
</evidence>
<sequence>LVGHSLGALMATAYAAGIGAARVRRLVLLSPARGYGAAELRDSGAQVRRQRLENLERFGIDGMASERTARLLGRNPSEEALAWVRWNMARLNPEGYRQAVELLCGDDLLGNGQPAAPCEVHCGEDDGITTPESCGAIARQLGASFSSIPGAGHASPIEQPEVVAGRIGHAQRLSLEGTANG</sequence>
<proteinExistence type="predicted"/>
<keyword evidence="2" id="KW-0378">Hydrolase</keyword>
<dbReference type="PANTHER" id="PTHR43689:SF8">
    <property type="entry name" value="ALPHA_BETA-HYDROLASES SUPERFAMILY PROTEIN"/>
    <property type="match status" value="1"/>
</dbReference>
<dbReference type="Pfam" id="PF12697">
    <property type="entry name" value="Abhydrolase_6"/>
    <property type="match status" value="1"/>
</dbReference>
<name>A0A367M8Y4_PSEAI</name>
<protein>
    <submittedName>
        <fullName evidence="2">Alpha/beta fold hydrolase</fullName>
    </submittedName>
</protein>
<organism evidence="2 3">
    <name type="scientific">Pseudomonas aeruginosa</name>
    <dbReference type="NCBI Taxonomy" id="287"/>
    <lineage>
        <taxon>Bacteria</taxon>
        <taxon>Pseudomonadati</taxon>
        <taxon>Pseudomonadota</taxon>
        <taxon>Gammaproteobacteria</taxon>
        <taxon>Pseudomonadales</taxon>
        <taxon>Pseudomonadaceae</taxon>
        <taxon>Pseudomonas</taxon>
    </lineage>
</organism>
<feature type="non-terminal residue" evidence="2">
    <location>
        <position position="1"/>
    </location>
</feature>